<dbReference type="EMBL" id="CAUYUJ010002969">
    <property type="protein sequence ID" value="CAK0803185.1"/>
    <property type="molecule type" value="Genomic_DNA"/>
</dbReference>
<dbReference type="Proteomes" id="UP001189429">
    <property type="component" value="Unassembled WGS sequence"/>
</dbReference>
<feature type="region of interest" description="Disordered" evidence="1">
    <location>
        <begin position="131"/>
        <end position="163"/>
    </location>
</feature>
<evidence type="ECO:0000313" key="3">
    <source>
        <dbReference type="Proteomes" id="UP001189429"/>
    </source>
</evidence>
<sequence>MMQQPAPPPAEKKRKKEKDGSSSSSDDSSSSDLGNVSGALGPAAAMAAMAAMWHPGAASSQMGMPPAGGDSVADFLSMSNVSAEAAQRMRQLAPHLQQVVLKRGPLHDARNPTAVLLARIRDAELGSHAGYPEPGAGGGGRAVAPPGRGQEARAEVCKGGHRGHDQRLPALAWLRLDDALPAPGQAEAGGQD</sequence>
<protein>
    <submittedName>
        <fullName evidence="2">Uncharacterized protein</fullName>
    </submittedName>
</protein>
<evidence type="ECO:0000256" key="1">
    <source>
        <dbReference type="SAM" id="MobiDB-lite"/>
    </source>
</evidence>
<organism evidence="2 3">
    <name type="scientific">Prorocentrum cordatum</name>
    <dbReference type="NCBI Taxonomy" id="2364126"/>
    <lineage>
        <taxon>Eukaryota</taxon>
        <taxon>Sar</taxon>
        <taxon>Alveolata</taxon>
        <taxon>Dinophyceae</taxon>
        <taxon>Prorocentrales</taxon>
        <taxon>Prorocentraceae</taxon>
        <taxon>Prorocentrum</taxon>
    </lineage>
</organism>
<gene>
    <name evidence="2" type="ORF">PCOR1329_LOCUS10468</name>
</gene>
<feature type="compositionally biased region" description="Basic and acidic residues" evidence="1">
    <location>
        <begin position="150"/>
        <end position="163"/>
    </location>
</feature>
<proteinExistence type="predicted"/>
<evidence type="ECO:0000313" key="2">
    <source>
        <dbReference type="EMBL" id="CAK0803185.1"/>
    </source>
</evidence>
<accession>A0ABN9QEN1</accession>
<reference evidence="2" key="1">
    <citation type="submission" date="2023-10" db="EMBL/GenBank/DDBJ databases">
        <authorList>
            <person name="Chen Y."/>
            <person name="Shah S."/>
            <person name="Dougan E. K."/>
            <person name="Thang M."/>
            <person name="Chan C."/>
        </authorList>
    </citation>
    <scope>NUCLEOTIDE SEQUENCE [LARGE SCALE GENOMIC DNA]</scope>
</reference>
<name>A0ABN9QEN1_9DINO</name>
<feature type="region of interest" description="Disordered" evidence="1">
    <location>
        <begin position="1"/>
        <end position="39"/>
    </location>
</feature>
<feature type="compositionally biased region" description="Low complexity" evidence="1">
    <location>
        <begin position="21"/>
        <end position="39"/>
    </location>
</feature>
<keyword evidence="3" id="KW-1185">Reference proteome</keyword>
<comment type="caution">
    <text evidence="2">The sequence shown here is derived from an EMBL/GenBank/DDBJ whole genome shotgun (WGS) entry which is preliminary data.</text>
</comment>